<keyword evidence="12" id="KW-0234">DNA repair</keyword>
<dbReference type="GO" id="GO:0000722">
    <property type="term" value="P:telomere maintenance via recombination"/>
    <property type="evidence" value="ECO:0007669"/>
    <property type="project" value="TreeGrafter"/>
</dbReference>
<feature type="domain" description="Rad50/SbcC-type AAA" evidence="16">
    <location>
        <begin position="6"/>
        <end position="225"/>
    </location>
</feature>
<evidence type="ECO:0000256" key="3">
    <source>
        <dbReference type="ARBA" id="ARBA00004286"/>
    </source>
</evidence>
<sequence>MSSVDKLLIRGIRSFDPENPNVIQFYSPLTLIVGANGSGKTTIIECLKYACTGDLPPNSKGGAFIHDTKLAGKAEVKAQIKLKFKNVRGTHMTCTRSMSLTQTKTTAKLKTLESLLQTRNEQTGETYSISTRCAELDAELPLHLGVPKAILDNVIFCHQEESNWPLSEASILKKKFDEIFSSTKYTKALVNIKDLRKNRNENLRVDTQKLQAMASDKEKAVKIRKTVALMKNEMAKKRQSVTTLDQQMHEVAAEIDSLLAKVQELQSLEAKLEQKVHQMQVTGENRDELAANMKMMSQSDTELERMKEQHQSRISTDEETRKHIAEEQGALEAQLKIYQQQVLDKMTHLGKLQAEKDANEQRIKERKDIILKANQRYSFLALSEEDIGNDDINRFEEKLAQSSDKREELDSEIQLVRSEKTSLEEGIKFTKKQLVRMRCILSYKTLEINQQNIKRLTSQMKEIKASKSEIEYLRQKFEQAQNDLKASRNESLADNLSEQLADKERELRDVDDGISARNDEITVLNKQGDTRAKLSLKKQDRDRLSATMNGLYAECKEHVQKMTGHEPTIDGLEQDVESAEETKDQQLRNANKQLSDLIGQVSSAETKLNIAQADYNKKKSECRDLEEQIRQVCNDERLPDMIADCEAEIQENKSMLSGVDGAVEMYKRFLAAAKKTDTCPLCRRGFHDTSEMDVLVKKVSESIIQPQPQQVRGIKQEIVDLEERLSRLKQAQPSWNKLIQLRDVELDICKNSETELQETKRQLATESEKVKETVHTLEEERKNISNVKRKVEDVVRIKSEIRVLSDEIRSLEEELSISGSTKTIDECSREMEQLADKGRALRRAVKALHDDRTRQTSRAQLLEVKVRDAREELVNMEQKLQTKENLQAQIDSLLNDSKALEPSQSQNDDKIITLSTKIGELLQNLRRFQESSAQEQDELQQEINSMEQDSGKLKSFAAAIQMYVEQAGPDQLNRCLEEKKALDKKVESIKVQNATLASKLAEIEKRLSEVKNLERDLTDNLRYRAAVTNIEKLQVEIHELHRQLQQWDNTSYESHLETLQSRQAELIDKRGGIQGELRQMDDQIERYEYDLKTEYKDIDKLHRKHFIGVRASEMAIADMNKYASALEKAIMRFHALKMEDLNKIIKELWINTYKGGDIDYIEIQSDNDGPASNRSYNYRVMMVQNGVKMQMRGRCSAGQKVLTSIIIRLALAETFCINCGILALDEPTTNLDRDNIESLATSLASIIRVRRKQANFQLIVITHDEEFVDFLGRSDIAEYYYRVHKDDL</sequence>
<keyword evidence="18" id="KW-1185">Reference proteome</keyword>
<keyword evidence="6" id="KW-0158">Chromosome</keyword>
<keyword evidence="7" id="KW-0479">Metal-binding</keyword>
<dbReference type="GO" id="GO:0016887">
    <property type="term" value="F:ATP hydrolysis activity"/>
    <property type="evidence" value="ECO:0007669"/>
    <property type="project" value="InterPro"/>
</dbReference>
<comment type="similarity">
    <text evidence="4">Belongs to the SMC family. RAD50 subfamily.</text>
</comment>
<evidence type="ECO:0000259" key="16">
    <source>
        <dbReference type="Pfam" id="PF13476"/>
    </source>
</evidence>
<feature type="coiled-coil region" evidence="15">
    <location>
        <begin position="711"/>
        <end position="1050"/>
    </location>
</feature>
<dbReference type="SUPFAM" id="SSF52540">
    <property type="entry name" value="P-loop containing nucleoside triphosphate hydrolases"/>
    <property type="match status" value="2"/>
</dbReference>
<dbReference type="GO" id="GO:0003691">
    <property type="term" value="F:double-stranded telomeric DNA binding"/>
    <property type="evidence" value="ECO:0007669"/>
    <property type="project" value="TreeGrafter"/>
</dbReference>
<dbReference type="FunFam" id="3.40.50.300:FF:000947">
    <property type="entry name" value="DNA repair protein RAD50"/>
    <property type="match status" value="1"/>
</dbReference>
<evidence type="ECO:0000256" key="1">
    <source>
        <dbReference type="ARBA" id="ARBA00001947"/>
    </source>
</evidence>
<dbReference type="GO" id="GO:0051880">
    <property type="term" value="F:G-quadruplex DNA binding"/>
    <property type="evidence" value="ECO:0007669"/>
    <property type="project" value="TreeGrafter"/>
</dbReference>
<dbReference type="InterPro" id="IPR004584">
    <property type="entry name" value="Rad50_eukaryotes"/>
</dbReference>
<feature type="coiled-coil region" evidence="15">
    <location>
        <begin position="248"/>
        <end position="282"/>
    </location>
</feature>
<proteinExistence type="inferred from homology"/>
<dbReference type="GO" id="GO:0007004">
    <property type="term" value="P:telomere maintenance via telomerase"/>
    <property type="evidence" value="ECO:0007669"/>
    <property type="project" value="TreeGrafter"/>
</dbReference>
<reference evidence="17" key="2">
    <citation type="journal article" date="2022" name="Proc. Natl. Acad. Sci. U.S.A.">
        <title>Diploid-dominant life cycles characterize the early evolution of Fungi.</title>
        <authorList>
            <person name="Amses K.R."/>
            <person name="Simmons D.R."/>
            <person name="Longcore J.E."/>
            <person name="Mondo S.J."/>
            <person name="Seto K."/>
            <person name="Jeronimo G.H."/>
            <person name="Bonds A.E."/>
            <person name="Quandt C.A."/>
            <person name="Davis W.J."/>
            <person name="Chang Y."/>
            <person name="Federici B.A."/>
            <person name="Kuo A."/>
            <person name="LaButti K."/>
            <person name="Pangilinan J."/>
            <person name="Andreopoulos W."/>
            <person name="Tritt A."/>
            <person name="Riley R."/>
            <person name="Hundley H."/>
            <person name="Johnson J."/>
            <person name="Lipzen A."/>
            <person name="Barry K."/>
            <person name="Lang B.F."/>
            <person name="Cuomo C.A."/>
            <person name="Buchler N.E."/>
            <person name="Grigoriev I.V."/>
            <person name="Spatafora J.W."/>
            <person name="Stajich J.E."/>
            <person name="James T.Y."/>
        </authorList>
    </citation>
    <scope>NUCLEOTIDE SEQUENCE</scope>
    <source>
        <strain evidence="17">AG</strain>
    </source>
</reference>
<evidence type="ECO:0000313" key="17">
    <source>
        <dbReference type="EMBL" id="KAI8576739.1"/>
    </source>
</evidence>
<organism evidence="17 18">
    <name type="scientific">Umbelopsis ramanniana AG</name>
    <dbReference type="NCBI Taxonomy" id="1314678"/>
    <lineage>
        <taxon>Eukaryota</taxon>
        <taxon>Fungi</taxon>
        <taxon>Fungi incertae sedis</taxon>
        <taxon>Mucoromycota</taxon>
        <taxon>Mucoromycotina</taxon>
        <taxon>Umbelopsidomycetes</taxon>
        <taxon>Umbelopsidales</taxon>
        <taxon>Umbelopsidaceae</taxon>
        <taxon>Umbelopsis</taxon>
    </lineage>
</organism>
<feature type="coiled-coil region" evidence="15">
    <location>
        <begin position="392"/>
        <end position="513"/>
    </location>
</feature>
<evidence type="ECO:0000256" key="11">
    <source>
        <dbReference type="ARBA" id="ARBA00023054"/>
    </source>
</evidence>
<evidence type="ECO:0000256" key="2">
    <source>
        <dbReference type="ARBA" id="ARBA00004123"/>
    </source>
</evidence>
<comment type="caution">
    <text evidence="17">The sequence shown here is derived from an EMBL/GenBank/DDBJ whole genome shotgun (WGS) entry which is preliminary data.</text>
</comment>
<dbReference type="Pfam" id="PF13476">
    <property type="entry name" value="AAA_23"/>
    <property type="match status" value="1"/>
</dbReference>
<evidence type="ECO:0000256" key="15">
    <source>
        <dbReference type="SAM" id="Coils"/>
    </source>
</evidence>
<reference evidence="17" key="1">
    <citation type="submission" date="2021-06" db="EMBL/GenBank/DDBJ databases">
        <authorList>
            <consortium name="DOE Joint Genome Institute"/>
            <person name="Mondo S.J."/>
            <person name="Amses K.R."/>
            <person name="Simmons D.R."/>
            <person name="Longcore J.E."/>
            <person name="Seto K."/>
            <person name="Alves G.H."/>
            <person name="Bonds A.E."/>
            <person name="Quandt C.A."/>
            <person name="Davis W.J."/>
            <person name="Chang Y."/>
            <person name="Letcher P.M."/>
            <person name="Powell M.J."/>
            <person name="Kuo A."/>
            <person name="Labutti K."/>
            <person name="Pangilinan J."/>
            <person name="Andreopoulos W."/>
            <person name="Tritt A."/>
            <person name="Riley R."/>
            <person name="Hundley H."/>
            <person name="Johnson J."/>
            <person name="Lipzen A."/>
            <person name="Barry K."/>
            <person name="Berbee M.L."/>
            <person name="Buchler N.E."/>
            <person name="Grigoriev I.V."/>
            <person name="Spatafora J.W."/>
            <person name="Stajich J.E."/>
            <person name="James T.Y."/>
        </authorList>
    </citation>
    <scope>NUCLEOTIDE SEQUENCE</scope>
    <source>
        <strain evidence="17">AG</strain>
    </source>
</reference>
<protein>
    <recommendedName>
        <fullName evidence="5">DNA repair protein RAD50</fullName>
    </recommendedName>
</protein>
<dbReference type="FunFam" id="3.40.50.300:FF:001195">
    <property type="entry name" value="DNA repair protein rad50"/>
    <property type="match status" value="1"/>
</dbReference>
<feature type="coiled-coil region" evidence="15">
    <location>
        <begin position="569"/>
        <end position="635"/>
    </location>
</feature>
<evidence type="ECO:0000313" key="18">
    <source>
        <dbReference type="Proteomes" id="UP001206595"/>
    </source>
</evidence>
<evidence type="ECO:0000256" key="8">
    <source>
        <dbReference type="ARBA" id="ARBA00022763"/>
    </source>
</evidence>
<evidence type="ECO:0000256" key="4">
    <source>
        <dbReference type="ARBA" id="ARBA00009439"/>
    </source>
</evidence>
<keyword evidence="13" id="KW-0539">Nucleus</keyword>
<comment type="catalytic activity">
    <reaction evidence="14">
        <text>ATP + H2O = ADP + phosphate + H(+)</text>
        <dbReference type="Rhea" id="RHEA:13065"/>
        <dbReference type="ChEBI" id="CHEBI:15377"/>
        <dbReference type="ChEBI" id="CHEBI:15378"/>
        <dbReference type="ChEBI" id="CHEBI:30616"/>
        <dbReference type="ChEBI" id="CHEBI:43474"/>
        <dbReference type="ChEBI" id="CHEBI:456216"/>
    </reaction>
</comment>
<dbReference type="PANTHER" id="PTHR18867">
    <property type="entry name" value="RAD50"/>
    <property type="match status" value="1"/>
</dbReference>
<dbReference type="InterPro" id="IPR027417">
    <property type="entry name" value="P-loop_NTPase"/>
</dbReference>
<dbReference type="GO" id="GO:0006302">
    <property type="term" value="P:double-strand break repair"/>
    <property type="evidence" value="ECO:0007669"/>
    <property type="project" value="InterPro"/>
</dbReference>
<dbReference type="NCBIfam" id="TIGR00606">
    <property type="entry name" value="rad50"/>
    <property type="match status" value="1"/>
</dbReference>
<dbReference type="Proteomes" id="UP001206595">
    <property type="component" value="Unassembled WGS sequence"/>
</dbReference>
<evidence type="ECO:0000256" key="6">
    <source>
        <dbReference type="ARBA" id="ARBA00022454"/>
    </source>
</evidence>
<accession>A0AAD5E4W4</accession>
<evidence type="ECO:0000256" key="14">
    <source>
        <dbReference type="ARBA" id="ARBA00049360"/>
    </source>
</evidence>
<evidence type="ECO:0000256" key="9">
    <source>
        <dbReference type="ARBA" id="ARBA00022801"/>
    </source>
</evidence>
<evidence type="ECO:0000256" key="13">
    <source>
        <dbReference type="ARBA" id="ARBA00023242"/>
    </source>
</evidence>
<comment type="subcellular location">
    <subcellularLocation>
        <location evidence="3">Chromosome</location>
    </subcellularLocation>
    <subcellularLocation>
        <location evidence="2">Nucleus</location>
    </subcellularLocation>
</comment>
<dbReference type="GO" id="GO:0070192">
    <property type="term" value="P:chromosome organization involved in meiotic cell cycle"/>
    <property type="evidence" value="ECO:0007669"/>
    <property type="project" value="TreeGrafter"/>
</dbReference>
<keyword evidence="9" id="KW-0378">Hydrolase</keyword>
<dbReference type="PANTHER" id="PTHR18867:SF12">
    <property type="entry name" value="DNA REPAIR PROTEIN RAD50"/>
    <property type="match status" value="1"/>
</dbReference>
<dbReference type="Gene3D" id="3.40.50.300">
    <property type="entry name" value="P-loop containing nucleotide triphosphate hydrolases"/>
    <property type="match status" value="2"/>
</dbReference>
<evidence type="ECO:0000256" key="5">
    <source>
        <dbReference type="ARBA" id="ARBA00017893"/>
    </source>
</evidence>
<evidence type="ECO:0000256" key="7">
    <source>
        <dbReference type="ARBA" id="ARBA00022723"/>
    </source>
</evidence>
<dbReference type="GO" id="GO:0046872">
    <property type="term" value="F:metal ion binding"/>
    <property type="evidence" value="ECO:0007669"/>
    <property type="project" value="UniProtKB-KW"/>
</dbReference>
<keyword evidence="10" id="KW-0862">Zinc</keyword>
<keyword evidence="11 15" id="KW-0175">Coiled coil</keyword>
<dbReference type="GO" id="GO:0030870">
    <property type="term" value="C:Mre11 complex"/>
    <property type="evidence" value="ECO:0007669"/>
    <property type="project" value="InterPro"/>
</dbReference>
<name>A0AAD5E4W4_UMBRA</name>
<keyword evidence="8" id="KW-0227">DNA damage</keyword>
<dbReference type="GO" id="GO:0000794">
    <property type="term" value="C:condensed nuclear chromosome"/>
    <property type="evidence" value="ECO:0007669"/>
    <property type="project" value="TreeGrafter"/>
</dbReference>
<dbReference type="GO" id="GO:0043047">
    <property type="term" value="F:single-stranded telomeric DNA binding"/>
    <property type="evidence" value="ECO:0007669"/>
    <property type="project" value="TreeGrafter"/>
</dbReference>
<dbReference type="InterPro" id="IPR038729">
    <property type="entry name" value="Rad50/SbcC_AAA"/>
</dbReference>
<evidence type="ECO:0000256" key="10">
    <source>
        <dbReference type="ARBA" id="ARBA00022833"/>
    </source>
</evidence>
<gene>
    <name evidence="17" type="ORF">K450DRAFT_178854</name>
</gene>
<dbReference type="RefSeq" id="XP_051441743.1">
    <property type="nucleotide sequence ID" value="XM_051584304.1"/>
</dbReference>
<dbReference type="EMBL" id="MU620950">
    <property type="protein sequence ID" value="KAI8576739.1"/>
    <property type="molecule type" value="Genomic_DNA"/>
</dbReference>
<evidence type="ECO:0000256" key="12">
    <source>
        <dbReference type="ARBA" id="ARBA00023204"/>
    </source>
</evidence>
<dbReference type="GeneID" id="75909654"/>
<comment type="cofactor">
    <cofactor evidence="1">
        <name>Zn(2+)</name>
        <dbReference type="ChEBI" id="CHEBI:29105"/>
    </cofactor>
</comment>